<evidence type="ECO:0000313" key="12">
    <source>
        <dbReference type="Proteomes" id="UP001058124"/>
    </source>
</evidence>
<evidence type="ECO:0000256" key="6">
    <source>
        <dbReference type="ARBA" id="ARBA00022916"/>
    </source>
</evidence>
<dbReference type="GO" id="GO:0019867">
    <property type="term" value="C:outer membrane"/>
    <property type="evidence" value="ECO:0007669"/>
    <property type="project" value="InterPro"/>
</dbReference>
<feature type="repeat" description="TPR" evidence="7">
    <location>
        <begin position="400"/>
        <end position="433"/>
    </location>
</feature>
<dbReference type="EMBL" id="BRLH01000003">
    <property type="protein sequence ID" value="GKX55627.1"/>
    <property type="molecule type" value="Genomic_DNA"/>
</dbReference>
<evidence type="ECO:0000256" key="8">
    <source>
        <dbReference type="SAM" id="MobiDB-lite"/>
    </source>
</evidence>
<keyword evidence="4" id="KW-0677">Repeat</keyword>
<name>A0AAV5N1K4_9GAMM</name>
<feature type="region of interest" description="Disordered" evidence="8">
    <location>
        <begin position="1077"/>
        <end position="1107"/>
    </location>
</feature>
<dbReference type="SUPFAM" id="SSF48452">
    <property type="entry name" value="TPR-like"/>
    <property type="match status" value="2"/>
</dbReference>
<feature type="signal peptide" evidence="9">
    <location>
        <begin position="1"/>
        <end position="36"/>
    </location>
</feature>
<proteinExistence type="predicted"/>
<comment type="caution">
    <text evidence="11">The sequence shown here is derived from an EMBL/GenBank/DDBJ whole genome shotgun (WGS) entry which is preliminary data.</text>
</comment>
<reference evidence="11" key="1">
    <citation type="submission" date="2022-06" db="EMBL/GenBank/DDBJ databases">
        <title>Draft genome sequences of Leminorella grimontii str. JCM5902.</title>
        <authorList>
            <person name="Wakabayashi Y."/>
            <person name="Kojima K."/>
        </authorList>
    </citation>
    <scope>NUCLEOTIDE SEQUENCE</scope>
    <source>
        <strain evidence="11">JCM 5902</strain>
    </source>
</reference>
<dbReference type="PANTHER" id="PTHR12558">
    <property type="entry name" value="CELL DIVISION CYCLE 16,23,27"/>
    <property type="match status" value="1"/>
</dbReference>
<dbReference type="Gene3D" id="1.25.40.10">
    <property type="entry name" value="Tetratricopeptide repeat domain"/>
    <property type="match status" value="3"/>
</dbReference>
<organism evidence="11 12">
    <name type="scientific">Leminorella grimontii</name>
    <dbReference type="NCBI Taxonomy" id="82981"/>
    <lineage>
        <taxon>Bacteria</taxon>
        <taxon>Pseudomonadati</taxon>
        <taxon>Pseudomonadota</taxon>
        <taxon>Gammaproteobacteria</taxon>
        <taxon>Enterobacterales</taxon>
        <taxon>Budviciaceae</taxon>
        <taxon>Leminorella</taxon>
    </lineage>
</organism>
<evidence type="ECO:0000259" key="10">
    <source>
        <dbReference type="Pfam" id="PF05420"/>
    </source>
</evidence>
<dbReference type="NCBIfam" id="NF008520">
    <property type="entry name" value="PRK11447.1"/>
    <property type="match status" value="1"/>
</dbReference>
<keyword evidence="3 9" id="KW-0732">Signal</keyword>
<dbReference type="GO" id="GO:0030244">
    <property type="term" value="P:cellulose biosynthetic process"/>
    <property type="evidence" value="ECO:0007669"/>
    <property type="project" value="UniProtKB-KW"/>
</dbReference>
<feature type="repeat" description="TPR" evidence="7">
    <location>
        <begin position="318"/>
        <end position="351"/>
    </location>
</feature>
<feature type="domain" description="Cellulose synthase operon C C-terminal" evidence="10">
    <location>
        <begin position="820"/>
        <end position="1152"/>
    </location>
</feature>
<comment type="pathway">
    <text evidence="2">Glycan metabolism; bacterial cellulose biosynthesis.</text>
</comment>
<evidence type="ECO:0000256" key="4">
    <source>
        <dbReference type="ARBA" id="ARBA00022737"/>
    </source>
</evidence>
<evidence type="ECO:0000256" key="1">
    <source>
        <dbReference type="ARBA" id="ARBA00003476"/>
    </source>
</evidence>
<evidence type="ECO:0000313" key="11">
    <source>
        <dbReference type="EMBL" id="GKX55627.1"/>
    </source>
</evidence>
<dbReference type="Pfam" id="PF05420">
    <property type="entry name" value="BCSC_C"/>
    <property type="match status" value="1"/>
</dbReference>
<evidence type="ECO:0000256" key="2">
    <source>
        <dbReference type="ARBA" id="ARBA00005186"/>
    </source>
</evidence>
<accession>A0AAV5N1K4</accession>
<dbReference type="PANTHER" id="PTHR12558:SF13">
    <property type="entry name" value="CELL DIVISION CYCLE PROTEIN 27 HOMOLOG"/>
    <property type="match status" value="1"/>
</dbReference>
<evidence type="ECO:0000256" key="5">
    <source>
        <dbReference type="ARBA" id="ARBA00022803"/>
    </source>
</evidence>
<keyword evidence="6" id="KW-0135">Cellulose biosynthesis</keyword>
<dbReference type="Pfam" id="PF13432">
    <property type="entry name" value="TPR_16"/>
    <property type="match status" value="2"/>
</dbReference>
<dbReference type="SMART" id="SM00028">
    <property type="entry name" value="TPR"/>
    <property type="match status" value="5"/>
</dbReference>
<dbReference type="InterPro" id="IPR008410">
    <property type="entry name" value="BCSC_C"/>
</dbReference>
<dbReference type="Pfam" id="PF14559">
    <property type="entry name" value="TPR_19"/>
    <property type="match status" value="2"/>
</dbReference>
<dbReference type="InterPro" id="IPR011990">
    <property type="entry name" value="TPR-like_helical_dom_sf"/>
</dbReference>
<evidence type="ECO:0000256" key="3">
    <source>
        <dbReference type="ARBA" id="ARBA00022729"/>
    </source>
</evidence>
<evidence type="ECO:0000256" key="9">
    <source>
        <dbReference type="SAM" id="SignalP"/>
    </source>
</evidence>
<evidence type="ECO:0000256" key="7">
    <source>
        <dbReference type="PROSITE-ProRule" id="PRU00339"/>
    </source>
</evidence>
<dbReference type="InterPro" id="IPR019734">
    <property type="entry name" value="TPR_rpt"/>
</dbReference>
<sequence length="1172" mass="128656">MKRHHFPLSLRDVFAHRISFSLALLPFALSPLAALAADAVSPEAWLQEQIRLGEAAHRDDLVKESLYRLEKISPNSPETLSAQIHYALRQGDLAKATQLLSQLEKRAPGTDAYLTARLEIELAKPEGKNKLQQARLLATGGQLEQSKAAFDELFDGKMPTLDLAVEYWSLVSRIPGERARALDKLLALQKRFPASGELGAAAANALFAEGKAQQAYQVLESMAHSPAGAGQAADIWYDRIKGAAASEQSVAQLQRFISVFDGQPVANEARSELQRQQALLNDPAYRAKVRGLEMVEKGAGQGSIASLRQALGASPDDPELLTALGQAYARSGNRQQALAAFAKAKENDKNAEFAGKLDSLIQTNRYWLLIDSAGKALKDNRLDEAETLYRQAGAVDSTDAQSLIGLGDVALARNDAHTAESFYQRALRREPGSGSAVRSLVSLYEKESPEKALAYLQSLPASVKNGMKSSLNSLTADSLKLQAEALAANGRLAQAEEKYLQAKKLTPDDPWLTYRLANVMQRMQKGREADLTFSSGMDAHRQNAEWTHAYALYLSGSDRDALAVEALQKLPASQWDDGIRELSQRLKAQQVIAEAEQIRAEQGEDAAVAFLQQQPENTRINLTLAEWAMARNDAGQAQEQYRYILAREPDNKDALLGNIEAQIAGGQLDEAKTSLNALPLDAQENDLGSARRLARAWSLVGEREKSESLYSQLMASARQPTAQPDMERARFLRDAASASATSGDPKEALASYKYAMAAYGISPTADIDDETFTRYMRRDDSDDWLRRGIKSDAESLYKQQSTTVTLDHDYWGSSGTGGISDLKAHTTMLHVAFPVGRGTGFLRTDAVSMDAGSFSTDSDGKYYEKFGTCYEVGCDKDKSQKSSGASVAAGWQDDRWQMDIGTTPMGFEVVDWVGGVSYGSDWRNLGWTLTASRRPVSSSLLSFGGAVDSNTGTTWGGVRKNGAQLDLSYDRGGPSGLWGNVAFHQLTGKNVADNERMQAMAGYYYKVVNETHRQVRVGVNTMWWHYQKDLSDYTLGQGGYYSPQQYLSLSLPVLYRERTENWSWEIGGSVSLSHAKTDGSPRYPLQGLTPVDLPDRDAKSSGSSSTGTGYTLRALIERKLTPHWHIGAGIDIQQAKDYTPSHGLVFLRYYFEPWSGDMDLPPQPLTPYADFK</sequence>
<keyword evidence="12" id="KW-1185">Reference proteome</keyword>
<protein>
    <submittedName>
        <fullName evidence="11">Cellulose biosynthesis protein BcsC</fullName>
    </submittedName>
</protein>
<feature type="chain" id="PRO_5043977753" evidence="9">
    <location>
        <begin position="37"/>
        <end position="1172"/>
    </location>
</feature>
<comment type="function">
    <text evidence="1">Required for maximal bacterial cellulose synthesis.</text>
</comment>
<dbReference type="Proteomes" id="UP001058124">
    <property type="component" value="Unassembled WGS sequence"/>
</dbReference>
<gene>
    <name evidence="11" type="primary">bcsC</name>
    <name evidence="11" type="ORF">SOASR030_17390</name>
</gene>
<dbReference type="PROSITE" id="PS50005">
    <property type="entry name" value="TPR"/>
    <property type="match status" value="2"/>
</dbReference>
<keyword evidence="5 7" id="KW-0802">TPR repeat</keyword>
<dbReference type="AlphaFoldDB" id="A0AAV5N1K4"/>